<dbReference type="InterPro" id="IPR058625">
    <property type="entry name" value="MdtA-like_BSH"/>
</dbReference>
<feature type="domain" description="Multidrug resistance protein MdtA-like alpha-helical hairpin" evidence="2">
    <location>
        <begin position="110"/>
        <end position="178"/>
    </location>
</feature>
<dbReference type="InterPro" id="IPR006143">
    <property type="entry name" value="RND_pump_MFP"/>
</dbReference>
<dbReference type="InterPro" id="IPR058624">
    <property type="entry name" value="MdtA-like_HH"/>
</dbReference>
<dbReference type="Gene3D" id="2.40.420.20">
    <property type="match status" value="1"/>
</dbReference>
<dbReference type="GO" id="GO:0030313">
    <property type="term" value="C:cell envelope"/>
    <property type="evidence" value="ECO:0007669"/>
    <property type="project" value="UniProtKB-SubCell"/>
</dbReference>
<dbReference type="PATRIC" id="fig|83552.4.peg.1609"/>
<name>A0A0C1C868_9BACT</name>
<accession>A0A0C1C868</accession>
<dbReference type="Gene3D" id="2.40.30.170">
    <property type="match status" value="1"/>
</dbReference>
<protein>
    <submittedName>
        <fullName evidence="6">Acriflavine resistance protein E</fullName>
    </submittedName>
</protein>
<dbReference type="Pfam" id="PF25989">
    <property type="entry name" value="YknX_C"/>
    <property type="match status" value="1"/>
</dbReference>
<dbReference type="EMBL" id="JSAM01000087">
    <property type="protein sequence ID" value="KIA77245.1"/>
    <property type="molecule type" value="Genomic_DNA"/>
</dbReference>
<evidence type="ECO:0000313" key="7">
    <source>
        <dbReference type="Proteomes" id="UP000031307"/>
    </source>
</evidence>
<gene>
    <name evidence="6" type="primary">acrE</name>
    <name evidence="6" type="ORF">DB43_GR00120</name>
</gene>
<dbReference type="Gene3D" id="1.10.287.470">
    <property type="entry name" value="Helix hairpin bin"/>
    <property type="match status" value="1"/>
</dbReference>
<feature type="domain" description="Multidrug resistance protein MdtA-like barrel-sandwich hybrid" evidence="3">
    <location>
        <begin position="70"/>
        <end position="209"/>
    </location>
</feature>
<evidence type="ECO:0000259" key="3">
    <source>
        <dbReference type="Pfam" id="PF25917"/>
    </source>
</evidence>
<sequence length="405" mass="45039">MANPLNKTNDIAMRRHFLFLVLLSFCLFSCDSKVEKAPVNPVDVTDYVVETKTLPVVYDYIGFAQSSHPVEIRARVEGYLDKIAYQEGQLVHEGDLLFQLDPKQYQARVEQSKGDVAKQEALLENAKLTVQRLEPLYKQEAASKKDLDNAIANKLSVEAALQTAKASLLDNEINLGYTTITSPITGYADRSNYREGALVTPGVNNLLTTVSVLDPIWVYFSVSDYDILRIRQMQSKQTITVPQFEMMTLPKNNDYQVEGILSDGSVYPQVGRLDFGSPTYDQSTGTLLVRAVFPNPLGEIRPGEFMRIKLHGIERPNAIFVPRRALLQKKEGMFVYLIDKHGNAAAQDVSVGDWYGDYQIITNGLEVGDKVIVDGTNKVFPGVPVHVKGAWTPSKSSSTTPSAKE</sequence>
<dbReference type="GO" id="GO:0046677">
    <property type="term" value="P:response to antibiotic"/>
    <property type="evidence" value="ECO:0007669"/>
    <property type="project" value="TreeGrafter"/>
</dbReference>
<dbReference type="Pfam" id="PF25876">
    <property type="entry name" value="HH_MFP_RND"/>
    <property type="match status" value="1"/>
</dbReference>
<dbReference type="SUPFAM" id="SSF111369">
    <property type="entry name" value="HlyD-like secretion proteins"/>
    <property type="match status" value="1"/>
</dbReference>
<dbReference type="Pfam" id="PF25917">
    <property type="entry name" value="BSH_RND"/>
    <property type="match status" value="1"/>
</dbReference>
<proteinExistence type="inferred from homology"/>
<reference evidence="6 7" key="1">
    <citation type="journal article" date="2014" name="Mol. Biol. Evol.">
        <title>Massive expansion of Ubiquitination-related gene families within the Chlamydiae.</title>
        <authorList>
            <person name="Domman D."/>
            <person name="Collingro A."/>
            <person name="Lagkouvardos I."/>
            <person name="Gehre L."/>
            <person name="Weinmaier T."/>
            <person name="Rattei T."/>
            <person name="Subtil A."/>
            <person name="Horn M."/>
        </authorList>
    </citation>
    <scope>NUCLEOTIDE SEQUENCE [LARGE SCALE GENOMIC DNA]</scope>
    <source>
        <strain evidence="6 7">OEW1</strain>
    </source>
</reference>
<dbReference type="Gene3D" id="2.40.50.100">
    <property type="match status" value="1"/>
</dbReference>
<evidence type="ECO:0000259" key="5">
    <source>
        <dbReference type="Pfam" id="PF25989"/>
    </source>
</evidence>
<dbReference type="InterPro" id="IPR058637">
    <property type="entry name" value="YknX-like_C"/>
</dbReference>
<evidence type="ECO:0000256" key="1">
    <source>
        <dbReference type="ARBA" id="ARBA00009477"/>
    </source>
</evidence>
<dbReference type="AlphaFoldDB" id="A0A0C1C868"/>
<dbReference type="InterPro" id="IPR058626">
    <property type="entry name" value="MdtA-like_b-barrel"/>
</dbReference>
<organism evidence="6 7">
    <name type="scientific">Parachlamydia acanthamoebae</name>
    <dbReference type="NCBI Taxonomy" id="83552"/>
    <lineage>
        <taxon>Bacteria</taxon>
        <taxon>Pseudomonadati</taxon>
        <taxon>Chlamydiota</taxon>
        <taxon>Chlamydiia</taxon>
        <taxon>Parachlamydiales</taxon>
        <taxon>Parachlamydiaceae</taxon>
        <taxon>Parachlamydia</taxon>
    </lineage>
</organism>
<dbReference type="GO" id="GO:0005886">
    <property type="term" value="C:plasma membrane"/>
    <property type="evidence" value="ECO:0007669"/>
    <property type="project" value="TreeGrafter"/>
</dbReference>
<dbReference type="NCBIfam" id="TIGR01730">
    <property type="entry name" value="RND_mfp"/>
    <property type="match status" value="1"/>
</dbReference>
<feature type="domain" description="YknX-like C-terminal permuted SH3-like" evidence="5">
    <location>
        <begin position="319"/>
        <end position="387"/>
    </location>
</feature>
<dbReference type="Proteomes" id="UP000031307">
    <property type="component" value="Unassembled WGS sequence"/>
</dbReference>
<dbReference type="Pfam" id="PF25944">
    <property type="entry name" value="Beta-barrel_RND"/>
    <property type="match status" value="1"/>
</dbReference>
<comment type="caution">
    <text evidence="6">The sequence shown here is derived from an EMBL/GenBank/DDBJ whole genome shotgun (WGS) entry which is preliminary data.</text>
</comment>
<comment type="similarity">
    <text evidence="1">Belongs to the membrane fusion protein (MFP) (TC 8.A.1) family.</text>
</comment>
<evidence type="ECO:0000259" key="2">
    <source>
        <dbReference type="Pfam" id="PF25876"/>
    </source>
</evidence>
<dbReference type="PANTHER" id="PTHR30158">
    <property type="entry name" value="ACRA/E-RELATED COMPONENT OF DRUG EFFLUX TRANSPORTER"/>
    <property type="match status" value="1"/>
</dbReference>
<evidence type="ECO:0000313" key="6">
    <source>
        <dbReference type="EMBL" id="KIA77245.1"/>
    </source>
</evidence>
<dbReference type="GO" id="GO:0022857">
    <property type="term" value="F:transmembrane transporter activity"/>
    <property type="evidence" value="ECO:0007669"/>
    <property type="project" value="InterPro"/>
</dbReference>
<evidence type="ECO:0000259" key="4">
    <source>
        <dbReference type="Pfam" id="PF25944"/>
    </source>
</evidence>
<feature type="domain" description="Multidrug resistance protein MdtA-like beta-barrel" evidence="4">
    <location>
        <begin position="215"/>
        <end position="310"/>
    </location>
</feature>